<dbReference type="EMBL" id="MCBQ01008488">
    <property type="protein sequence ID" value="RKF75433.1"/>
    <property type="molecule type" value="Genomic_DNA"/>
</dbReference>
<dbReference type="PANTHER" id="PTHR12398">
    <property type="entry name" value="PROTEIN PHOSPHATASE INHIBITOR"/>
    <property type="match status" value="1"/>
</dbReference>
<dbReference type="PANTHER" id="PTHR12398:SF20">
    <property type="entry name" value="PROTEIN PHOSPHATASE 1 REGULATORY INHIBITOR SUBUNIT 2"/>
    <property type="match status" value="1"/>
</dbReference>
<gene>
    <name evidence="2" type="ORF">GcM3_084016</name>
</gene>
<dbReference type="AlphaFoldDB" id="A0A420ILN6"/>
<dbReference type="STRING" id="62708.A0A420ILN6"/>
<feature type="compositionally biased region" description="Acidic residues" evidence="1">
    <location>
        <begin position="260"/>
        <end position="276"/>
    </location>
</feature>
<dbReference type="InterPro" id="IPR007062">
    <property type="entry name" value="PPI-2"/>
</dbReference>
<dbReference type="Pfam" id="PF04979">
    <property type="entry name" value="IPP-2"/>
    <property type="match status" value="1"/>
</dbReference>
<dbReference type="Proteomes" id="UP000283383">
    <property type="component" value="Unassembled WGS sequence"/>
</dbReference>
<feature type="compositionally biased region" description="Polar residues" evidence="1">
    <location>
        <begin position="63"/>
        <end position="90"/>
    </location>
</feature>
<reference evidence="2 3" key="1">
    <citation type="journal article" date="2018" name="BMC Genomics">
        <title>Comparative genome analyses reveal sequence features reflecting distinct modes of host-adaptation between dicot and monocot powdery mildew.</title>
        <authorList>
            <person name="Wu Y."/>
            <person name="Ma X."/>
            <person name="Pan Z."/>
            <person name="Kale S.D."/>
            <person name="Song Y."/>
            <person name="King H."/>
            <person name="Zhang Q."/>
            <person name="Presley C."/>
            <person name="Deng X."/>
            <person name="Wei C.I."/>
            <person name="Xiao S."/>
        </authorList>
    </citation>
    <scope>NUCLEOTIDE SEQUENCE [LARGE SCALE GENOMIC DNA]</scope>
    <source>
        <strain evidence="2">UMSG3</strain>
    </source>
</reference>
<evidence type="ECO:0000256" key="1">
    <source>
        <dbReference type="SAM" id="MobiDB-lite"/>
    </source>
</evidence>
<feature type="region of interest" description="Disordered" evidence="1">
    <location>
        <begin position="252"/>
        <end position="276"/>
    </location>
</feature>
<dbReference type="GO" id="GO:0004864">
    <property type="term" value="F:protein phosphatase inhibitor activity"/>
    <property type="evidence" value="ECO:0007669"/>
    <property type="project" value="InterPro"/>
</dbReference>
<sequence>MPSEQPACLHNSPLQSTARILKNSSARSIPLQTNLKKNSLAKVVLPSRPVNEEENFGKDSTHRNTLQNSGRLRSQSSISRRVSNQNTTHSNGEDINIRLKWDEANLYLTEQERSSTMKIDEPKTPYAKQYDPAEDEEEMQILDSKENQILDTEETRSPVFIKITPKNLNKTRESINLDCKSKTKEEEIPGLYLGEPEEAVPERDVGEFMMKKEKAVHVTGEENLGWSKEEREKHRQFEEMRKRHYEMKDVANLLGHPGNDDDELDEGEDNMSDIQP</sequence>
<comment type="caution">
    <text evidence="2">The sequence shown here is derived from an EMBL/GenBank/DDBJ whole genome shotgun (WGS) entry which is preliminary data.</text>
</comment>
<dbReference type="GO" id="GO:0009966">
    <property type="term" value="P:regulation of signal transduction"/>
    <property type="evidence" value="ECO:0007669"/>
    <property type="project" value="InterPro"/>
</dbReference>
<feature type="region of interest" description="Disordered" evidence="1">
    <location>
        <begin position="51"/>
        <end position="92"/>
    </location>
</feature>
<name>A0A420ILN6_9PEZI</name>
<organism evidence="2 3">
    <name type="scientific">Golovinomyces cichoracearum</name>
    <dbReference type="NCBI Taxonomy" id="62708"/>
    <lineage>
        <taxon>Eukaryota</taxon>
        <taxon>Fungi</taxon>
        <taxon>Dikarya</taxon>
        <taxon>Ascomycota</taxon>
        <taxon>Pezizomycotina</taxon>
        <taxon>Leotiomycetes</taxon>
        <taxon>Erysiphales</taxon>
        <taxon>Erysiphaceae</taxon>
        <taxon>Golovinomyces</taxon>
    </lineage>
</organism>
<evidence type="ECO:0000313" key="3">
    <source>
        <dbReference type="Proteomes" id="UP000283383"/>
    </source>
</evidence>
<evidence type="ECO:0000313" key="2">
    <source>
        <dbReference type="EMBL" id="RKF75433.1"/>
    </source>
</evidence>
<keyword evidence="3" id="KW-1185">Reference proteome</keyword>
<protein>
    <submittedName>
        <fullName evidence="2">Putative glc8 protein</fullName>
    </submittedName>
</protein>
<proteinExistence type="predicted"/>
<accession>A0A420ILN6</accession>